<dbReference type="Proteomes" id="UP000262802">
    <property type="component" value="Chromosome"/>
</dbReference>
<evidence type="ECO:0000313" key="3">
    <source>
        <dbReference type="Proteomes" id="UP000262802"/>
    </source>
</evidence>
<gene>
    <name evidence="2" type="ORF">D3Y59_11070</name>
</gene>
<organism evidence="2 3">
    <name type="scientific">Hymenobacter oligotrophus</name>
    <dbReference type="NCBI Taxonomy" id="2319843"/>
    <lineage>
        <taxon>Bacteria</taxon>
        <taxon>Pseudomonadati</taxon>
        <taxon>Bacteroidota</taxon>
        <taxon>Cytophagia</taxon>
        <taxon>Cytophagales</taxon>
        <taxon>Hymenobacteraceae</taxon>
        <taxon>Hymenobacter</taxon>
    </lineage>
</organism>
<dbReference type="OrthoDB" id="9939972at2"/>
<protein>
    <submittedName>
        <fullName evidence="2">Uncharacterized protein</fullName>
    </submittedName>
</protein>
<dbReference type="KEGG" id="hyh:D3Y59_11070"/>
<proteinExistence type="predicted"/>
<feature type="region of interest" description="Disordered" evidence="1">
    <location>
        <begin position="49"/>
        <end position="94"/>
    </location>
</feature>
<sequence>MGAMNLLLLFGLLALCLYAFRHGVWKRDQWAVTGLPKPEPSAAARYQLRAPQASPPTRPHDPRLNSVLRDGYRPLAPGPAPRKQAARPAPVPLA</sequence>
<dbReference type="EMBL" id="CP032317">
    <property type="protein sequence ID" value="AYA37540.1"/>
    <property type="molecule type" value="Genomic_DNA"/>
</dbReference>
<reference evidence="2 3" key="1">
    <citation type="submission" date="2018-09" db="EMBL/GenBank/DDBJ databases">
        <title>Hymenobacter medium sp. nov., isolated from R2A medium.</title>
        <authorList>
            <person name="Yingchao G."/>
        </authorList>
    </citation>
    <scope>NUCLEOTIDE SEQUENCE [LARGE SCALE GENOMIC DNA]</scope>
    <source>
        <strain evidence="3">sh-6</strain>
    </source>
</reference>
<dbReference type="AlphaFoldDB" id="A0A3B7R2J0"/>
<name>A0A3B7R2J0_9BACT</name>
<evidence type="ECO:0000313" key="2">
    <source>
        <dbReference type="EMBL" id="AYA37540.1"/>
    </source>
</evidence>
<evidence type="ECO:0000256" key="1">
    <source>
        <dbReference type="SAM" id="MobiDB-lite"/>
    </source>
</evidence>
<accession>A0A3B7R2J0</accession>
<keyword evidence="3" id="KW-1185">Reference proteome</keyword>